<dbReference type="PANTHER" id="PTHR30231">
    <property type="entry name" value="DNA POLYMERASE III SUBUNIT EPSILON"/>
    <property type="match status" value="1"/>
</dbReference>
<dbReference type="SUPFAM" id="SSF53098">
    <property type="entry name" value="Ribonuclease H-like"/>
    <property type="match status" value="1"/>
</dbReference>
<dbReference type="PANTHER" id="PTHR30231:SF4">
    <property type="entry name" value="PROTEIN NEN2"/>
    <property type="match status" value="1"/>
</dbReference>
<feature type="domain" description="Exonuclease" evidence="4">
    <location>
        <begin position="2"/>
        <end position="181"/>
    </location>
</feature>
<dbReference type="SMART" id="SM00479">
    <property type="entry name" value="EXOIII"/>
    <property type="match status" value="1"/>
</dbReference>
<keyword evidence="6" id="KW-1185">Reference proteome</keyword>
<dbReference type="InterPro" id="IPR046768">
    <property type="entry name" value="ExoX-like_C"/>
</dbReference>
<reference evidence="5 6" key="1">
    <citation type="submission" date="2016-10" db="EMBL/GenBank/DDBJ databases">
        <authorList>
            <person name="de Groot N.N."/>
        </authorList>
    </citation>
    <scope>NUCLEOTIDE SEQUENCE [LARGE SCALE GENOMIC DNA]</scope>
    <source>
        <strain evidence="5 6">EP1-55-1</strain>
    </source>
</reference>
<dbReference type="Pfam" id="PF00929">
    <property type="entry name" value="RNase_T"/>
    <property type="match status" value="1"/>
</dbReference>
<dbReference type="EMBL" id="FOXB01000005">
    <property type="protein sequence ID" value="SFP07397.1"/>
    <property type="molecule type" value="Genomic_DNA"/>
</dbReference>
<dbReference type="InterPro" id="IPR036397">
    <property type="entry name" value="RNaseH_sf"/>
</dbReference>
<name>A0A1I5MDK2_9BACT</name>
<keyword evidence="2" id="KW-0378">Hydrolase</keyword>
<dbReference type="CDD" id="cd06127">
    <property type="entry name" value="DEDDh"/>
    <property type="match status" value="1"/>
</dbReference>
<dbReference type="InterPro" id="IPR013520">
    <property type="entry name" value="Ribonucl_H"/>
</dbReference>
<dbReference type="InterPro" id="IPR012337">
    <property type="entry name" value="RNaseH-like_sf"/>
</dbReference>
<evidence type="ECO:0000256" key="3">
    <source>
        <dbReference type="ARBA" id="ARBA00022839"/>
    </source>
</evidence>
<dbReference type="STRING" id="223786.SAMN05216234_105118"/>
<dbReference type="OrthoDB" id="9804290at2"/>
<evidence type="ECO:0000256" key="1">
    <source>
        <dbReference type="ARBA" id="ARBA00022722"/>
    </source>
</evidence>
<dbReference type="AlphaFoldDB" id="A0A1I5MDK2"/>
<organism evidence="5 6">
    <name type="scientific">Hydrogenimonas thermophila</name>
    <dbReference type="NCBI Taxonomy" id="223786"/>
    <lineage>
        <taxon>Bacteria</taxon>
        <taxon>Pseudomonadati</taxon>
        <taxon>Campylobacterota</taxon>
        <taxon>Epsilonproteobacteria</taxon>
        <taxon>Campylobacterales</taxon>
        <taxon>Hydrogenimonadaceae</taxon>
        <taxon>Hydrogenimonas</taxon>
    </lineage>
</organism>
<evidence type="ECO:0000259" key="4">
    <source>
        <dbReference type="SMART" id="SM00479"/>
    </source>
</evidence>
<evidence type="ECO:0000313" key="6">
    <source>
        <dbReference type="Proteomes" id="UP000199227"/>
    </source>
</evidence>
<dbReference type="Proteomes" id="UP000199227">
    <property type="component" value="Unassembled WGS sequence"/>
</dbReference>
<evidence type="ECO:0000256" key="2">
    <source>
        <dbReference type="ARBA" id="ARBA00022801"/>
    </source>
</evidence>
<gene>
    <name evidence="5" type="ORF">SAMN05216234_105118</name>
</gene>
<sequence>MKFVILDTETTGAEEQDRICQLAYIVAVPNLVGTQIDEVYEDFCKPPLPISFGAMAVHHITNEMVEKKPICIETKSYQNLQELNSPGNVLVIQNAPFDIAMLEKEGFVPQMPLIDTLRCLRHLYPDLESHGLQYVRYAFGLYKSEAKEAKSIGLKIQAHDALGDVLVLKLLLDYLLAKHSVEELVELTKKPIMYKTFKFGKYKGEDIIEVAKKDPGYLEWMLMEKDGEDSLDEDWKYTLQRALELTEVEAVWLFPFGKYKGQSVEEVAKFDIGYLRWSLENMDKLSEGMKKAIRKFI</sequence>
<proteinExistence type="predicted"/>
<evidence type="ECO:0000313" key="5">
    <source>
        <dbReference type="EMBL" id="SFP07397.1"/>
    </source>
</evidence>
<accession>A0A1I5MDK2</accession>
<dbReference type="Pfam" id="PF20600">
    <property type="entry name" value="ExoX-like_C"/>
    <property type="match status" value="2"/>
</dbReference>
<dbReference type="GO" id="GO:0003676">
    <property type="term" value="F:nucleic acid binding"/>
    <property type="evidence" value="ECO:0007669"/>
    <property type="project" value="InterPro"/>
</dbReference>
<dbReference type="RefSeq" id="WP_092911131.1">
    <property type="nucleotide sequence ID" value="NZ_CP136592.1"/>
</dbReference>
<dbReference type="Gene3D" id="3.30.420.10">
    <property type="entry name" value="Ribonuclease H-like superfamily/Ribonuclease H"/>
    <property type="match status" value="1"/>
</dbReference>
<keyword evidence="3" id="KW-0269">Exonuclease</keyword>
<dbReference type="GO" id="GO:0008408">
    <property type="term" value="F:3'-5' exonuclease activity"/>
    <property type="evidence" value="ECO:0007669"/>
    <property type="project" value="TreeGrafter"/>
</dbReference>
<keyword evidence="1" id="KW-0540">Nuclease</keyword>
<dbReference type="GO" id="GO:0006259">
    <property type="term" value="P:DNA metabolic process"/>
    <property type="evidence" value="ECO:0007669"/>
    <property type="project" value="UniProtKB-ARBA"/>
</dbReference>
<protein>
    <submittedName>
        <fullName evidence="5">Exodeoxyribonuclease X</fullName>
    </submittedName>
</protein>